<feature type="transmembrane region" description="Helical" evidence="11">
    <location>
        <begin position="6"/>
        <end position="24"/>
    </location>
</feature>
<dbReference type="Proteomes" id="UP000253303">
    <property type="component" value="Unassembled WGS sequence"/>
</dbReference>
<dbReference type="InterPro" id="IPR041489">
    <property type="entry name" value="PDZ_6"/>
</dbReference>
<dbReference type="CDD" id="cd06163">
    <property type="entry name" value="S2P-M50_PDZ_RseP-like"/>
    <property type="match status" value="1"/>
</dbReference>
<evidence type="ECO:0000259" key="12">
    <source>
        <dbReference type="SMART" id="SM00228"/>
    </source>
</evidence>
<sequence length="436" mass="46699">MELWLSIAGFLIFLVGLMISIGLHEIGHLVPAKRFGVRVPQYMIGFGPTMWSRRKGETEYGIKWIPMGGYIRMIGMLPPRPSDDPSKLRETSTGMFQGLVDNARDAALEEIRPGDEHRVFYRKPWWQKVIIMAGGPAMNFVLAFVLFAVLLMGFGVRVSQPVVDFVTECAKSEAAFKQDSKCGPGDKPSPAAAAQLRPGDRIVAVDGKRVADWEAASRAIRSSGGGPATIGIERAGRPLTVTANLIPQDRESLDEPGKIDKGVGFLGVSPVITMERQSIGAVGVYMGNLTTATAGALLRLPEKMVGVWEAAFSGEKRDPNGPIGIVGAGRIGGEIAASEAPVLDKIAFFVQLLAGFNLAIGVFNLLPLLPMDGGHVAGALWEGVKRGFARLTRRPTPGYVDIAKLLPLTYGVAAVMVVMAVLLVYADVVNPVRLAG</sequence>
<dbReference type="Pfam" id="PF02163">
    <property type="entry name" value="Peptidase_M50"/>
    <property type="match status" value="1"/>
</dbReference>
<evidence type="ECO:0000256" key="5">
    <source>
        <dbReference type="ARBA" id="ARBA00022692"/>
    </source>
</evidence>
<accession>A0A366LU13</accession>
<evidence type="ECO:0000256" key="8">
    <source>
        <dbReference type="ARBA" id="ARBA00022989"/>
    </source>
</evidence>
<dbReference type="RefSeq" id="WP_113983010.1">
    <property type="nucleotide sequence ID" value="NZ_QMEY01000011.1"/>
</dbReference>
<keyword evidence="5 11" id="KW-0812">Transmembrane</keyword>
<keyword evidence="7" id="KW-0862">Zinc</keyword>
<reference evidence="13 14" key="1">
    <citation type="submission" date="2018-06" db="EMBL/GenBank/DDBJ databases">
        <title>Sphaerisporangium craniellae sp. nov., isolated from a marine sponge in the South China Sea.</title>
        <authorList>
            <person name="Li L."/>
        </authorList>
    </citation>
    <scope>NUCLEOTIDE SEQUENCE [LARGE SCALE GENOMIC DNA]</scope>
    <source>
        <strain evidence="13 14">LHW63015</strain>
    </source>
</reference>
<dbReference type="CDD" id="cd23081">
    <property type="entry name" value="cpPDZ_EcRseP-like"/>
    <property type="match status" value="1"/>
</dbReference>
<evidence type="ECO:0000256" key="11">
    <source>
        <dbReference type="SAM" id="Phobius"/>
    </source>
</evidence>
<dbReference type="PANTHER" id="PTHR42837:SF2">
    <property type="entry name" value="MEMBRANE METALLOPROTEASE ARASP2, CHLOROPLASTIC-RELATED"/>
    <property type="match status" value="1"/>
</dbReference>
<feature type="transmembrane region" description="Helical" evidence="11">
    <location>
        <begin position="129"/>
        <end position="154"/>
    </location>
</feature>
<keyword evidence="10 11" id="KW-0472">Membrane</keyword>
<comment type="caution">
    <text evidence="13">The sequence shown here is derived from an EMBL/GenBank/DDBJ whole genome shotgun (WGS) entry which is preliminary data.</text>
</comment>
<evidence type="ECO:0000256" key="9">
    <source>
        <dbReference type="ARBA" id="ARBA00023049"/>
    </source>
</evidence>
<proteinExistence type="inferred from homology"/>
<evidence type="ECO:0000256" key="4">
    <source>
        <dbReference type="ARBA" id="ARBA00022670"/>
    </source>
</evidence>
<name>A0A366LU13_9ACTN</name>
<dbReference type="GO" id="GO:0006508">
    <property type="term" value="P:proteolysis"/>
    <property type="evidence" value="ECO:0007669"/>
    <property type="project" value="UniProtKB-KW"/>
</dbReference>
<dbReference type="GO" id="GO:0016020">
    <property type="term" value="C:membrane"/>
    <property type="evidence" value="ECO:0007669"/>
    <property type="project" value="UniProtKB-SubCell"/>
</dbReference>
<comment type="cofactor">
    <cofactor evidence="1">
        <name>Zn(2+)</name>
        <dbReference type="ChEBI" id="CHEBI:29105"/>
    </cofactor>
</comment>
<keyword evidence="8 11" id="KW-1133">Transmembrane helix</keyword>
<dbReference type="AlphaFoldDB" id="A0A366LU13"/>
<evidence type="ECO:0000256" key="3">
    <source>
        <dbReference type="ARBA" id="ARBA00007931"/>
    </source>
</evidence>
<dbReference type="PANTHER" id="PTHR42837">
    <property type="entry name" value="REGULATOR OF SIGMA-E PROTEASE RSEP"/>
    <property type="match status" value="1"/>
</dbReference>
<dbReference type="InterPro" id="IPR001478">
    <property type="entry name" value="PDZ"/>
</dbReference>
<organism evidence="13 14">
    <name type="scientific">Spongiactinospora rosea</name>
    <dbReference type="NCBI Taxonomy" id="2248750"/>
    <lineage>
        <taxon>Bacteria</taxon>
        <taxon>Bacillati</taxon>
        <taxon>Actinomycetota</taxon>
        <taxon>Actinomycetes</taxon>
        <taxon>Streptosporangiales</taxon>
        <taxon>Streptosporangiaceae</taxon>
        <taxon>Spongiactinospora</taxon>
    </lineage>
</organism>
<evidence type="ECO:0000313" key="14">
    <source>
        <dbReference type="Proteomes" id="UP000253303"/>
    </source>
</evidence>
<evidence type="ECO:0000256" key="6">
    <source>
        <dbReference type="ARBA" id="ARBA00022801"/>
    </source>
</evidence>
<dbReference type="InterPro" id="IPR036034">
    <property type="entry name" value="PDZ_sf"/>
</dbReference>
<evidence type="ECO:0000256" key="10">
    <source>
        <dbReference type="ARBA" id="ARBA00023136"/>
    </source>
</evidence>
<evidence type="ECO:0000256" key="7">
    <source>
        <dbReference type="ARBA" id="ARBA00022833"/>
    </source>
</evidence>
<feature type="domain" description="PDZ" evidence="12">
    <location>
        <begin position="152"/>
        <end position="236"/>
    </location>
</feature>
<dbReference type="Pfam" id="PF17820">
    <property type="entry name" value="PDZ_6"/>
    <property type="match status" value="1"/>
</dbReference>
<comment type="subcellular location">
    <subcellularLocation>
        <location evidence="2">Membrane</location>
        <topology evidence="2">Multi-pass membrane protein</topology>
    </subcellularLocation>
</comment>
<feature type="transmembrane region" description="Helical" evidence="11">
    <location>
        <begin position="405"/>
        <end position="426"/>
    </location>
</feature>
<evidence type="ECO:0000256" key="2">
    <source>
        <dbReference type="ARBA" id="ARBA00004141"/>
    </source>
</evidence>
<protein>
    <submittedName>
        <fullName evidence="13">Zinc metalloprotease</fullName>
    </submittedName>
</protein>
<keyword evidence="14" id="KW-1185">Reference proteome</keyword>
<dbReference type="SMART" id="SM00228">
    <property type="entry name" value="PDZ"/>
    <property type="match status" value="1"/>
</dbReference>
<dbReference type="InterPro" id="IPR008915">
    <property type="entry name" value="Peptidase_M50"/>
</dbReference>
<keyword evidence="9 13" id="KW-0482">Metalloprotease</keyword>
<dbReference type="Gene3D" id="2.30.42.10">
    <property type="match status" value="1"/>
</dbReference>
<evidence type="ECO:0000313" key="13">
    <source>
        <dbReference type="EMBL" id="RBQ17446.1"/>
    </source>
</evidence>
<feature type="transmembrane region" description="Helical" evidence="11">
    <location>
        <begin position="346"/>
        <end position="366"/>
    </location>
</feature>
<keyword evidence="4 13" id="KW-0645">Protease</keyword>
<evidence type="ECO:0000256" key="1">
    <source>
        <dbReference type="ARBA" id="ARBA00001947"/>
    </source>
</evidence>
<dbReference type="SUPFAM" id="SSF50156">
    <property type="entry name" value="PDZ domain-like"/>
    <property type="match status" value="1"/>
</dbReference>
<gene>
    <name evidence="13" type="ORF">DP939_23935</name>
</gene>
<dbReference type="InterPro" id="IPR004387">
    <property type="entry name" value="Pept_M50_Zn"/>
</dbReference>
<dbReference type="OrthoDB" id="9782003at2"/>
<dbReference type="EMBL" id="QMEY01000011">
    <property type="protein sequence ID" value="RBQ17446.1"/>
    <property type="molecule type" value="Genomic_DNA"/>
</dbReference>
<keyword evidence="6" id="KW-0378">Hydrolase</keyword>
<dbReference type="GO" id="GO:0004222">
    <property type="term" value="F:metalloendopeptidase activity"/>
    <property type="evidence" value="ECO:0007669"/>
    <property type="project" value="InterPro"/>
</dbReference>
<comment type="similarity">
    <text evidence="3">Belongs to the peptidase M50B family.</text>
</comment>